<name>A0A9Q8V8D8_9HYPO</name>
<gene>
    <name evidence="2" type="ORF">JDV02_003382</name>
</gene>
<dbReference type="AlphaFoldDB" id="A0A9Q8V8D8"/>
<dbReference type="InterPro" id="IPR002575">
    <property type="entry name" value="Aminoglycoside_PTrfase"/>
</dbReference>
<feature type="domain" description="Aminoglycoside phosphotransferase" evidence="1">
    <location>
        <begin position="108"/>
        <end position="344"/>
    </location>
</feature>
<proteinExistence type="predicted"/>
<dbReference type="Pfam" id="PF01636">
    <property type="entry name" value="APH"/>
    <property type="match status" value="1"/>
</dbReference>
<dbReference type="Proteomes" id="UP000829364">
    <property type="component" value="Chromosome 2"/>
</dbReference>
<dbReference type="SUPFAM" id="SSF56112">
    <property type="entry name" value="Protein kinase-like (PK-like)"/>
    <property type="match status" value="1"/>
</dbReference>
<dbReference type="RefSeq" id="XP_047840481.1">
    <property type="nucleotide sequence ID" value="XM_047984507.1"/>
</dbReference>
<dbReference type="GeneID" id="72065341"/>
<evidence type="ECO:0000259" key="1">
    <source>
        <dbReference type="Pfam" id="PF01636"/>
    </source>
</evidence>
<dbReference type="InterPro" id="IPR011009">
    <property type="entry name" value="Kinase-like_dom_sf"/>
</dbReference>
<protein>
    <recommendedName>
        <fullName evidence="1">Aminoglycoside phosphotransferase domain-containing protein</fullName>
    </recommendedName>
</protein>
<dbReference type="KEGG" id="ptkz:JDV02_003382"/>
<sequence>MFGELMTQEDAVSALLAYVFSGAIGSPKGKGVSYALMKTTPTTFSWSAALEDIDGPATAITRYLVKIDRRSKEISPPEPIFLSETELAEAIFAATGQHLASSTRFTDGALSISYKVTVQESHDLAYVVQLRHHGCVSSMDSFMALIWRTIDCRILPVPPIYPIPGEKKRQEDTGMGRQITGLISGVVASSVYPRLSHEERLAFVRNMALAFQACWRIQLPERHLIGELIADEIDGRIVLRIGPDRHHGLGGPFTSVSGYLRAHIRSSLAALEKQQGIEEYKERFLDRIRDFVDNDLHNIPAIVEDIPIVAVHADLGPHNVIVSSQTHSEIRAVIDWEFVASAPYASLHRIIEMLFRKSAPNGFGPEYDRADELREAFWGTIPDWKLWEQSEATRAFLQWFRFGLFMKPEWRPKDLPEDETRDFWLENIRVVEGMLSKYS</sequence>
<dbReference type="Gene3D" id="3.90.1200.10">
    <property type="match status" value="1"/>
</dbReference>
<dbReference type="OrthoDB" id="10003767at2759"/>
<evidence type="ECO:0000313" key="3">
    <source>
        <dbReference type="Proteomes" id="UP000829364"/>
    </source>
</evidence>
<reference evidence="2" key="1">
    <citation type="submission" date="2021-11" db="EMBL/GenBank/DDBJ databases">
        <title>Purpureocillium_takamizusanense_genome.</title>
        <authorList>
            <person name="Nguyen N.-H."/>
        </authorList>
    </citation>
    <scope>NUCLEOTIDE SEQUENCE</scope>
    <source>
        <strain evidence="2">PT3</strain>
    </source>
</reference>
<keyword evidence="3" id="KW-1185">Reference proteome</keyword>
<dbReference type="InterPro" id="IPR051678">
    <property type="entry name" value="AGP_Transferase"/>
</dbReference>
<organism evidence="2 3">
    <name type="scientific">Purpureocillium takamizusanense</name>
    <dbReference type="NCBI Taxonomy" id="2060973"/>
    <lineage>
        <taxon>Eukaryota</taxon>
        <taxon>Fungi</taxon>
        <taxon>Dikarya</taxon>
        <taxon>Ascomycota</taxon>
        <taxon>Pezizomycotina</taxon>
        <taxon>Sordariomycetes</taxon>
        <taxon>Hypocreomycetidae</taxon>
        <taxon>Hypocreales</taxon>
        <taxon>Ophiocordycipitaceae</taxon>
        <taxon>Purpureocillium</taxon>
    </lineage>
</organism>
<dbReference type="PANTHER" id="PTHR21310">
    <property type="entry name" value="AMINOGLYCOSIDE PHOSPHOTRANSFERASE-RELATED-RELATED"/>
    <property type="match status" value="1"/>
</dbReference>
<dbReference type="PANTHER" id="PTHR21310:SF15">
    <property type="entry name" value="AMINOGLYCOSIDE PHOSPHOTRANSFERASE DOMAIN-CONTAINING PROTEIN"/>
    <property type="match status" value="1"/>
</dbReference>
<dbReference type="EMBL" id="CP086355">
    <property type="protein sequence ID" value="UNI17000.1"/>
    <property type="molecule type" value="Genomic_DNA"/>
</dbReference>
<accession>A0A9Q8V8D8</accession>
<evidence type="ECO:0000313" key="2">
    <source>
        <dbReference type="EMBL" id="UNI17000.1"/>
    </source>
</evidence>